<keyword evidence="2" id="KW-0067">ATP-binding</keyword>
<comment type="caution">
    <text evidence="2">The sequence shown here is derived from an EMBL/GenBank/DDBJ whole genome shotgun (WGS) entry which is preliminary data.</text>
</comment>
<evidence type="ECO:0000313" key="3">
    <source>
        <dbReference type="Proteomes" id="UP001501521"/>
    </source>
</evidence>
<dbReference type="InterPro" id="IPR027417">
    <property type="entry name" value="P-loop_NTPase"/>
</dbReference>
<dbReference type="PROSITE" id="PS51192">
    <property type="entry name" value="HELICASE_ATP_BIND_1"/>
    <property type="match status" value="1"/>
</dbReference>
<protein>
    <submittedName>
        <fullName evidence="2">DEAD/DEAH box helicase family protein</fullName>
    </submittedName>
</protein>
<dbReference type="EMBL" id="BAABLV010000035">
    <property type="protein sequence ID" value="GAA4902064.1"/>
    <property type="molecule type" value="Genomic_DNA"/>
</dbReference>
<dbReference type="Gene3D" id="3.40.50.300">
    <property type="entry name" value="P-loop containing nucleotide triphosphate hydrolases"/>
    <property type="match status" value="2"/>
</dbReference>
<accession>A0ABP9FHJ2</accession>
<keyword evidence="2" id="KW-0378">Hydrolase</keyword>
<dbReference type="Proteomes" id="UP001501521">
    <property type="component" value="Unassembled WGS sequence"/>
</dbReference>
<dbReference type="InterPro" id="IPR014001">
    <property type="entry name" value="Helicase_ATP-bd"/>
</dbReference>
<evidence type="ECO:0000259" key="1">
    <source>
        <dbReference type="PROSITE" id="PS51192"/>
    </source>
</evidence>
<name>A0ABP9FHJ2_9ACTN</name>
<organism evidence="2 3">
    <name type="scientific">Tessaracoccus lubricantis</name>
    <dbReference type="NCBI Taxonomy" id="545543"/>
    <lineage>
        <taxon>Bacteria</taxon>
        <taxon>Bacillati</taxon>
        <taxon>Actinomycetota</taxon>
        <taxon>Actinomycetes</taxon>
        <taxon>Propionibacteriales</taxon>
        <taxon>Propionibacteriaceae</taxon>
        <taxon>Tessaracoccus</taxon>
    </lineage>
</organism>
<feature type="domain" description="Helicase ATP-binding" evidence="1">
    <location>
        <begin position="307"/>
        <end position="511"/>
    </location>
</feature>
<reference evidence="3" key="1">
    <citation type="journal article" date="2019" name="Int. J. Syst. Evol. Microbiol.">
        <title>The Global Catalogue of Microorganisms (GCM) 10K type strain sequencing project: providing services to taxonomists for standard genome sequencing and annotation.</title>
        <authorList>
            <consortium name="The Broad Institute Genomics Platform"/>
            <consortium name="The Broad Institute Genome Sequencing Center for Infectious Disease"/>
            <person name="Wu L."/>
            <person name="Ma J."/>
        </authorList>
    </citation>
    <scope>NUCLEOTIDE SEQUENCE [LARGE SCALE GENOMIC DNA]</scope>
    <source>
        <strain evidence="3">JCM 19125</strain>
    </source>
</reference>
<dbReference type="InterPro" id="IPR040980">
    <property type="entry name" value="SWI2_SNF2"/>
</dbReference>
<gene>
    <name evidence="2" type="ORF">GCM10025789_20910</name>
</gene>
<dbReference type="PANTHER" id="PTHR42927">
    <property type="entry name" value="HELICASE SUPERFAMILY 1 AND 2 DOMAIN-CONTAINING PROTEIN"/>
    <property type="match status" value="1"/>
</dbReference>
<dbReference type="Gene3D" id="3.90.1570.50">
    <property type="match status" value="1"/>
</dbReference>
<keyword evidence="2" id="KW-0547">Nucleotide-binding</keyword>
<evidence type="ECO:0000313" key="2">
    <source>
        <dbReference type="EMBL" id="GAA4902064.1"/>
    </source>
</evidence>
<proteinExistence type="predicted"/>
<dbReference type="Pfam" id="PF18766">
    <property type="entry name" value="SWI2_SNF2"/>
    <property type="match status" value="1"/>
</dbReference>
<dbReference type="RefSeq" id="WP_345582586.1">
    <property type="nucleotide sequence ID" value="NZ_BAABLV010000035.1"/>
</dbReference>
<keyword evidence="2" id="KW-0347">Helicase</keyword>
<dbReference type="SUPFAM" id="SSF52540">
    <property type="entry name" value="P-loop containing nucleoside triphosphate hydrolases"/>
    <property type="match status" value="1"/>
</dbReference>
<dbReference type="Pfam" id="PF22679">
    <property type="entry name" value="T1R_D3-like"/>
    <property type="match status" value="1"/>
</dbReference>
<keyword evidence="3" id="KW-1185">Reference proteome</keyword>
<dbReference type="SMART" id="SM00487">
    <property type="entry name" value="DEXDc"/>
    <property type="match status" value="1"/>
</dbReference>
<dbReference type="InterPro" id="IPR007409">
    <property type="entry name" value="Restrct_endonuc_type1_HsdR_N"/>
</dbReference>
<dbReference type="GO" id="GO:0004386">
    <property type="term" value="F:helicase activity"/>
    <property type="evidence" value="ECO:0007669"/>
    <property type="project" value="UniProtKB-KW"/>
</dbReference>
<sequence>MSEAYKELAMEEEAVAMLVEQGWVHEEGSAARYDKQRALFPEDVFAWLEATQPDELAKIIKPTMDTAAQAKAREGILDALADSLSNVSGGGGALTVLRKGFRRVSARFKMVQPKPTETMNATTVRDYESNILRVVRQVHYSTTNPQKAIDLVLFCNGVPVATIELKTEFTQSVVRGQVQYKNDRNPGADGKDVLLVWGKRALVHFVVTDNEVSMTTKLDGPKTTFLPFNQGNGTGMGNPLNPNGARTEYFWRNVLDRDAFLMILTKYLVIRTDEKPNPVTGKVEKSTSLRFPRYHQWDAVEKVMEAVSERGVGERYLIEHSAGSGKTDTIVWTAFRLAALHRDNKKVYDSVIVVTDRNVLDKQMSAAMRQLDPNGAQMVRIDGTGASKSEELGEALRLKTPIIVVTIQTAPFALKYLRLQAEKSGGHYAVIADEAHSSQTGTAAAKLKTVLSPSEQADVEDGGEVDAQSLLAAELPQRAETPNLSYLAFTATPKAKTLELFGTPDPDDLDENGEPRPKPFHRYTMRQAIEEGFILDVLQNYTEYEVAYELGLKARDEDIPSVDKEAARKAAQRWVMLHEHNISQKVDIIVRHFRETIAHLLGGTAKAMIVTSSRKHALRYYKAIERYTAKHGYDDVHALVAFSGKVIVSGEDTDIAPDDLLHEGEYTEASVNTGTKGKPLDEVLNGPAYQVMIVANKYQVGFDQPLLCAMYVDKRLDGVMAVQTLSRLNRTWAGKDKVYVLDFVNKGEDILKAFLPYYEGAQIEARTDPDLPNRLAMQLDAEGLDRIYTHAEIEQAAHAVTDPEATHSAVVGAVDPGTERFSNLMREARDADDEEARLRLEAFRSNLSNYTKAYDFLSQIIPYDLEMESRSIYYRLLAKRLREENESIIVEIGSVALAKYRVEKTGTQSLNLSKGEATPLTPLAEMGTAEARERDTAHWSEIIDAINSLFADSGLSADDVVPEIESVLRDAKRDERLVAKAKANSDADFNADGTVVNEVLSKFIDRREKSEEIIAALLRGQNMTTFSNLLAMLGFREYLATVDYQFPENVEVELTPENQGRAVAGHGGSVAGRQDPNFVGPVW</sequence>
<dbReference type="InterPro" id="IPR055180">
    <property type="entry name" value="HsdR_RecA-like_helicase_dom_2"/>
</dbReference>
<dbReference type="Pfam" id="PF04313">
    <property type="entry name" value="HSDR_N"/>
    <property type="match status" value="1"/>
</dbReference>
<dbReference type="PANTHER" id="PTHR42927:SF1">
    <property type="entry name" value="HELICASE SUPERFAMILY 1 AND 2 DOMAIN-CONTAINING PROTEIN"/>
    <property type="match status" value="1"/>
</dbReference>